<keyword evidence="5 6" id="KW-0408">Iron</keyword>
<dbReference type="Pfam" id="PF00210">
    <property type="entry name" value="Ferritin"/>
    <property type="match status" value="1"/>
</dbReference>
<dbReference type="OrthoDB" id="9801481at2"/>
<evidence type="ECO:0000256" key="5">
    <source>
        <dbReference type="ARBA" id="ARBA00023004"/>
    </source>
</evidence>
<dbReference type="InterPro" id="IPR008331">
    <property type="entry name" value="Ferritin_DPS_dom"/>
</dbReference>
<dbReference type="InterPro" id="IPR009040">
    <property type="entry name" value="Ferritin-like_diiron"/>
</dbReference>
<evidence type="ECO:0000313" key="9">
    <source>
        <dbReference type="EMBL" id="EPR39272.1"/>
    </source>
</evidence>
<dbReference type="EMBL" id="ATHJ01000090">
    <property type="protein sequence ID" value="EPR39272.1"/>
    <property type="molecule type" value="Genomic_DNA"/>
</dbReference>
<gene>
    <name evidence="9" type="ORF">dsmv_2614</name>
</gene>
<feature type="binding site" evidence="6">
    <location>
        <position position="53"/>
    </location>
    <ligand>
        <name>Fe cation</name>
        <dbReference type="ChEBI" id="CHEBI:24875"/>
        <label>1</label>
    </ligand>
</feature>
<dbReference type="eggNOG" id="COG1528">
    <property type="taxonomic scope" value="Bacteria"/>
</dbReference>
<keyword evidence="4" id="KW-0560">Oxidoreductase</keyword>
<accession>S7TPZ5</accession>
<proteinExistence type="inferred from homology"/>
<dbReference type="GO" id="GO:0004322">
    <property type="term" value="F:ferroxidase activity"/>
    <property type="evidence" value="ECO:0007669"/>
    <property type="project" value="TreeGrafter"/>
</dbReference>
<dbReference type="GO" id="GO:0042802">
    <property type="term" value="F:identical protein binding"/>
    <property type="evidence" value="ECO:0007669"/>
    <property type="project" value="UniProtKB-ARBA"/>
</dbReference>
<dbReference type="PROSITE" id="PS50905">
    <property type="entry name" value="FERRITIN_LIKE"/>
    <property type="match status" value="1"/>
</dbReference>
<dbReference type="AlphaFoldDB" id="S7TPZ5"/>
<feature type="binding site" evidence="6">
    <location>
        <position position="50"/>
    </location>
    <ligand>
        <name>Fe cation</name>
        <dbReference type="ChEBI" id="CHEBI:24875"/>
        <label>1</label>
    </ligand>
</feature>
<dbReference type="GO" id="GO:0008198">
    <property type="term" value="F:ferrous iron binding"/>
    <property type="evidence" value="ECO:0007669"/>
    <property type="project" value="TreeGrafter"/>
</dbReference>
<comment type="catalytic activity">
    <reaction evidence="7">
        <text>4 Fe(2+) + O2 + 6 H2O = 4 iron(III) oxide-hydroxide + 12 H(+)</text>
        <dbReference type="Rhea" id="RHEA:11972"/>
        <dbReference type="ChEBI" id="CHEBI:15377"/>
        <dbReference type="ChEBI" id="CHEBI:15378"/>
        <dbReference type="ChEBI" id="CHEBI:15379"/>
        <dbReference type="ChEBI" id="CHEBI:29033"/>
        <dbReference type="ChEBI" id="CHEBI:78619"/>
        <dbReference type="EC" id="1.16.3.2"/>
    </reaction>
</comment>
<evidence type="ECO:0000259" key="8">
    <source>
        <dbReference type="PROSITE" id="PS50905"/>
    </source>
</evidence>
<comment type="function">
    <text evidence="7">Iron-storage protein.</text>
</comment>
<dbReference type="InterPro" id="IPR001519">
    <property type="entry name" value="Ferritin"/>
</dbReference>
<evidence type="ECO:0000256" key="2">
    <source>
        <dbReference type="ARBA" id="ARBA00022434"/>
    </source>
</evidence>
<dbReference type="CDD" id="cd01055">
    <property type="entry name" value="Nonheme_Ferritin"/>
    <property type="match status" value="1"/>
</dbReference>
<dbReference type="InterPro" id="IPR012347">
    <property type="entry name" value="Ferritin-like"/>
</dbReference>
<keyword evidence="3 6" id="KW-0479">Metal-binding</keyword>
<feature type="domain" description="Ferritin-like diiron" evidence="8">
    <location>
        <begin position="1"/>
        <end position="145"/>
    </location>
</feature>
<sequence>MLSPKMNDALNEQINREMYSAYLYMSMSNQCSEMGLKGFANWFMVQYHEEMYHAMKFYEYIGRQGGKISLKAIAEPAATFASPLDMMTRTLEHEQFITQSINSLMETAIAEKDHATQIFLQWYVTEQVEEEENDNDIIAQLKLVQESPHGLMMIDRDLAGRATTVPTDFSKGVESAAKAGG</sequence>
<dbReference type="GO" id="GO:0008199">
    <property type="term" value="F:ferric iron binding"/>
    <property type="evidence" value="ECO:0007669"/>
    <property type="project" value="InterPro"/>
</dbReference>
<evidence type="ECO:0000256" key="1">
    <source>
        <dbReference type="ARBA" id="ARBA00006950"/>
    </source>
</evidence>
<evidence type="ECO:0000256" key="6">
    <source>
        <dbReference type="PIRSR" id="PIRSR601519-1"/>
    </source>
</evidence>
<dbReference type="SUPFAM" id="SSF47240">
    <property type="entry name" value="Ferritin-like"/>
    <property type="match status" value="1"/>
</dbReference>
<keyword evidence="7" id="KW-0963">Cytoplasm</keyword>
<dbReference type="InterPro" id="IPR009078">
    <property type="entry name" value="Ferritin-like_SF"/>
</dbReference>
<dbReference type="RefSeq" id="WP_020877371.1">
    <property type="nucleotide sequence ID" value="NZ_ATHJ01000090.1"/>
</dbReference>
<dbReference type="Proteomes" id="UP000014977">
    <property type="component" value="Unassembled WGS sequence"/>
</dbReference>
<evidence type="ECO:0000256" key="7">
    <source>
        <dbReference type="RuleBase" id="RU361145"/>
    </source>
</evidence>
<feature type="binding site" evidence="6">
    <location>
        <position position="127"/>
    </location>
    <ligand>
        <name>Fe cation</name>
        <dbReference type="ChEBI" id="CHEBI:24875"/>
        <label>1</label>
    </ligand>
</feature>
<feature type="binding site" evidence="6">
    <location>
        <position position="17"/>
    </location>
    <ligand>
        <name>Fe cation</name>
        <dbReference type="ChEBI" id="CHEBI:24875"/>
        <label>1</label>
    </ligand>
</feature>
<dbReference type="GO" id="GO:0006879">
    <property type="term" value="P:intracellular iron ion homeostasis"/>
    <property type="evidence" value="ECO:0007669"/>
    <property type="project" value="UniProtKB-KW"/>
</dbReference>
<evidence type="ECO:0000256" key="4">
    <source>
        <dbReference type="ARBA" id="ARBA00023002"/>
    </source>
</evidence>
<evidence type="ECO:0000256" key="3">
    <source>
        <dbReference type="ARBA" id="ARBA00022723"/>
    </source>
</evidence>
<dbReference type="GO" id="GO:0005829">
    <property type="term" value="C:cytosol"/>
    <property type="evidence" value="ECO:0007669"/>
    <property type="project" value="TreeGrafter"/>
</dbReference>
<dbReference type="PANTHER" id="PTHR11431:SF127">
    <property type="entry name" value="BACTERIAL NON-HEME FERRITIN"/>
    <property type="match status" value="1"/>
</dbReference>
<name>S7TPZ5_DESML</name>
<protein>
    <recommendedName>
        <fullName evidence="7">Ferritin</fullName>
        <ecNumber evidence="7">1.16.3.2</ecNumber>
    </recommendedName>
</protein>
<dbReference type="EC" id="1.16.3.2" evidence="7"/>
<comment type="caution">
    <text evidence="9">The sequence shown here is derived from an EMBL/GenBank/DDBJ whole genome shotgun (WGS) entry which is preliminary data.</text>
</comment>
<dbReference type="PATRIC" id="fig|1121405.3.peg.2263"/>
<keyword evidence="10" id="KW-1185">Reference proteome</keyword>
<dbReference type="FunFam" id="1.20.1260.10:FF:000001">
    <property type="entry name" value="Non-heme ferritin"/>
    <property type="match status" value="1"/>
</dbReference>
<dbReference type="STRING" id="897.B2D07_03725"/>
<feature type="binding site" evidence="6">
    <location>
        <position position="94"/>
    </location>
    <ligand>
        <name>Fe cation</name>
        <dbReference type="ChEBI" id="CHEBI:24875"/>
        <label>1</label>
    </ligand>
</feature>
<comment type="similarity">
    <text evidence="1 7">Belongs to the ferritin family. Prokaryotic subfamily.</text>
</comment>
<keyword evidence="2 7" id="KW-0409">Iron storage</keyword>
<organism evidence="9 10">
    <name type="scientific">Desulfococcus multivorans DSM 2059</name>
    <dbReference type="NCBI Taxonomy" id="1121405"/>
    <lineage>
        <taxon>Bacteria</taxon>
        <taxon>Pseudomonadati</taxon>
        <taxon>Thermodesulfobacteriota</taxon>
        <taxon>Desulfobacteria</taxon>
        <taxon>Desulfobacterales</taxon>
        <taxon>Desulfococcaceae</taxon>
        <taxon>Desulfococcus</taxon>
    </lineage>
</organism>
<evidence type="ECO:0000313" key="10">
    <source>
        <dbReference type="Proteomes" id="UP000014977"/>
    </source>
</evidence>
<comment type="subcellular location">
    <subcellularLocation>
        <location evidence="7">Cytoplasm</location>
    </subcellularLocation>
</comment>
<dbReference type="GO" id="GO:0006826">
    <property type="term" value="P:iron ion transport"/>
    <property type="evidence" value="ECO:0007669"/>
    <property type="project" value="InterPro"/>
</dbReference>
<dbReference type="InterPro" id="IPR041719">
    <property type="entry name" value="Ferritin_prok"/>
</dbReference>
<reference evidence="9 10" key="1">
    <citation type="journal article" date="2013" name="Genome Announc.">
        <title>Draft genome sequences for three mercury-methylating, sulfate-reducing bacteria.</title>
        <authorList>
            <person name="Brown S.D."/>
            <person name="Hurt R.A.Jr."/>
            <person name="Gilmour C.C."/>
            <person name="Elias D.A."/>
        </authorList>
    </citation>
    <scope>NUCLEOTIDE SEQUENCE [LARGE SCALE GENOMIC DNA]</scope>
    <source>
        <strain evidence="9 10">DSM 2059</strain>
    </source>
</reference>
<dbReference type="Gene3D" id="1.20.1260.10">
    <property type="match status" value="1"/>
</dbReference>
<dbReference type="PANTHER" id="PTHR11431">
    <property type="entry name" value="FERRITIN"/>
    <property type="match status" value="1"/>
</dbReference>